<evidence type="ECO:0000313" key="9">
    <source>
        <dbReference type="EMBL" id="QUL98924.1"/>
    </source>
</evidence>
<keyword evidence="1 5" id="KW-0963">Cytoplasm</keyword>
<protein>
    <recommendedName>
        <fullName evidence="5">Exodeoxyribonuclease 7 large subunit</fullName>
        <ecNumber evidence="5">3.1.11.6</ecNumber>
    </recommendedName>
    <alternativeName>
        <fullName evidence="5">Exodeoxyribonuclease VII large subunit</fullName>
        <shortName evidence="5">Exonuclease VII large subunit</shortName>
    </alternativeName>
</protein>
<dbReference type="EMBL" id="CP062796">
    <property type="protein sequence ID" value="QUL98924.1"/>
    <property type="molecule type" value="Genomic_DNA"/>
</dbReference>
<comment type="subunit">
    <text evidence="5">Heterooligomer composed of large and small subunits.</text>
</comment>
<dbReference type="InterPro" id="IPR003753">
    <property type="entry name" value="Exonuc_VII_L"/>
</dbReference>
<keyword evidence="4 5" id="KW-0269">Exonuclease</keyword>
<evidence type="ECO:0000256" key="3">
    <source>
        <dbReference type="ARBA" id="ARBA00022801"/>
    </source>
</evidence>
<dbReference type="GO" id="GO:0003676">
    <property type="term" value="F:nucleic acid binding"/>
    <property type="evidence" value="ECO:0007669"/>
    <property type="project" value="InterPro"/>
</dbReference>
<comment type="subcellular location">
    <subcellularLocation>
        <location evidence="5 6">Cytoplasm</location>
    </subcellularLocation>
</comment>
<dbReference type="InterPro" id="IPR012340">
    <property type="entry name" value="NA-bd_OB-fold"/>
</dbReference>
<comment type="catalytic activity">
    <reaction evidence="5 6">
        <text>Exonucleolytic cleavage in either 5'- to 3'- or 3'- to 5'-direction to yield nucleoside 5'-phosphates.</text>
        <dbReference type="EC" id="3.1.11.6"/>
    </reaction>
</comment>
<dbReference type="GO" id="GO:0009318">
    <property type="term" value="C:exodeoxyribonuclease VII complex"/>
    <property type="evidence" value="ECO:0007669"/>
    <property type="project" value="UniProtKB-UniRule"/>
</dbReference>
<proteinExistence type="inferred from homology"/>
<gene>
    <name evidence="5 9" type="primary">xseA</name>
    <name evidence="9" type="ORF">IMF26_02300</name>
</gene>
<reference evidence="9" key="1">
    <citation type="submission" date="2020-10" db="EMBL/GenBank/DDBJ databases">
        <authorList>
            <person name="Kadnikov V."/>
            <person name="Beletsky A.V."/>
            <person name="Mardanov A.V."/>
            <person name="Karnachuk O.V."/>
            <person name="Ravin N.V."/>
        </authorList>
    </citation>
    <scope>NUCLEOTIDE SEQUENCE</scope>
    <source>
        <strain evidence="9">Bu02</strain>
    </source>
</reference>
<dbReference type="HAMAP" id="MF_00378">
    <property type="entry name" value="Exonuc_7_L"/>
    <property type="match status" value="1"/>
</dbReference>
<dbReference type="AlphaFoldDB" id="A0AAT9LDZ8"/>
<feature type="domain" description="OB-fold nucleic acid binding" evidence="8">
    <location>
        <begin position="8"/>
        <end position="102"/>
    </location>
</feature>
<evidence type="ECO:0000259" key="7">
    <source>
        <dbReference type="Pfam" id="PF02601"/>
    </source>
</evidence>
<evidence type="ECO:0000256" key="2">
    <source>
        <dbReference type="ARBA" id="ARBA00022722"/>
    </source>
</evidence>
<dbReference type="Pfam" id="PF13742">
    <property type="entry name" value="tRNA_anti_2"/>
    <property type="match status" value="1"/>
</dbReference>
<dbReference type="Pfam" id="PF02601">
    <property type="entry name" value="Exonuc_VII_L"/>
    <property type="match status" value="1"/>
</dbReference>
<dbReference type="InterPro" id="IPR020579">
    <property type="entry name" value="Exonuc_VII_lsu_C"/>
</dbReference>
<keyword evidence="3 5" id="KW-0378">Hydrolase</keyword>
<comment type="similarity">
    <text evidence="5 6">Belongs to the XseA family.</text>
</comment>
<feature type="domain" description="Exonuclease VII large subunit C-terminal" evidence="7">
    <location>
        <begin position="125"/>
        <end position="324"/>
    </location>
</feature>
<dbReference type="GO" id="GO:0005737">
    <property type="term" value="C:cytoplasm"/>
    <property type="evidence" value="ECO:0007669"/>
    <property type="project" value="UniProtKB-SubCell"/>
</dbReference>
<dbReference type="NCBIfam" id="TIGR00237">
    <property type="entry name" value="xseA"/>
    <property type="match status" value="1"/>
</dbReference>
<name>A0AAT9LDZ8_9FIRM</name>
<dbReference type="EC" id="3.1.11.6" evidence="5"/>
<organism evidence="9">
    <name type="scientific">Candidatus Fermentithermobacillus carboniphilus</name>
    <dbReference type="NCBI Taxonomy" id="3085328"/>
    <lineage>
        <taxon>Bacteria</taxon>
        <taxon>Bacillati</taxon>
        <taxon>Bacillota</taxon>
        <taxon>Candidatus Fermentithermobacillia</taxon>
        <taxon>Candidatus Fermentithermobacillales</taxon>
        <taxon>Candidatus Fermentithermobacillaceae</taxon>
        <taxon>Candidatus Fermentithermobacillus</taxon>
    </lineage>
</organism>
<dbReference type="PANTHER" id="PTHR30008:SF0">
    <property type="entry name" value="EXODEOXYRIBONUCLEASE 7 LARGE SUBUNIT"/>
    <property type="match status" value="1"/>
</dbReference>
<sequence length="409" mass="45317">MLDPGRALTVSQLNAYVKKVLWQDELLRQVLVRGEIANLRDYQGHLYFTLKDEKCSVKAVMWRSDASRLSFVPEEGMEVIVAGSVSVFERDGVYQVYATYMEPSGLGALYAALEKLKEKLEKEGLFAAERKRPLPLFPRKIGVVTSLRGAAIKDIISVGRRRYPGVQFVVADTKVQGEGAPQEIARGIAILNKVPGVDVIIVGRGGGSQEDLFVFNDEIVARAIYASRVPVVSAVGHERDVTIADLVADVRAPTPSAAAEMAVPLASGLKADVEVLVRRATDRLRSMLEDFRKRLLDLRSRPSLERPDWYLLTAKESLLRLRKDLEDDIKSIIEKEKLRFGSCVAKMDALSPLKILSRGYAVARRIPDLVVIRGHEEAPPGTRVNLTLHKGSLLCLVEESVPPEEVGRE</sequence>
<evidence type="ECO:0000259" key="8">
    <source>
        <dbReference type="Pfam" id="PF13742"/>
    </source>
</evidence>
<dbReference type="GO" id="GO:0008855">
    <property type="term" value="F:exodeoxyribonuclease VII activity"/>
    <property type="evidence" value="ECO:0007669"/>
    <property type="project" value="UniProtKB-UniRule"/>
</dbReference>
<dbReference type="SUPFAM" id="SSF50249">
    <property type="entry name" value="Nucleic acid-binding proteins"/>
    <property type="match status" value="1"/>
</dbReference>
<comment type="function">
    <text evidence="5">Bidirectionally degrades single-stranded DNA into large acid-insoluble oligonucleotides, which are then degraded further into small acid-soluble oligonucleotides.</text>
</comment>
<dbReference type="KEGG" id="fcz:IMF26_02300"/>
<dbReference type="GO" id="GO:0006308">
    <property type="term" value="P:DNA catabolic process"/>
    <property type="evidence" value="ECO:0007669"/>
    <property type="project" value="UniProtKB-UniRule"/>
</dbReference>
<evidence type="ECO:0000256" key="6">
    <source>
        <dbReference type="RuleBase" id="RU004355"/>
    </source>
</evidence>
<evidence type="ECO:0000256" key="4">
    <source>
        <dbReference type="ARBA" id="ARBA00022839"/>
    </source>
</evidence>
<dbReference type="InterPro" id="IPR025824">
    <property type="entry name" value="OB-fold_nuc-bd_dom"/>
</dbReference>
<dbReference type="PANTHER" id="PTHR30008">
    <property type="entry name" value="EXODEOXYRIBONUCLEASE 7 LARGE SUBUNIT"/>
    <property type="match status" value="1"/>
</dbReference>
<reference evidence="9" key="2">
    <citation type="journal article" date="2023" name="Biology">
        <title>Prokaryotic Life Associated with Coal-Fire Gas Vents Revealed by Metagenomics.</title>
        <authorList>
            <person name="Kadnikov V.V."/>
            <person name="Mardanov A.V."/>
            <person name="Beletsky A.V."/>
            <person name="Karnachuk O.V."/>
            <person name="Ravin N.V."/>
        </authorList>
    </citation>
    <scope>NUCLEOTIDE SEQUENCE</scope>
    <source>
        <strain evidence="9">Bu02</strain>
    </source>
</reference>
<evidence type="ECO:0000256" key="5">
    <source>
        <dbReference type="HAMAP-Rule" id="MF_00378"/>
    </source>
</evidence>
<keyword evidence="2 5" id="KW-0540">Nuclease</keyword>
<dbReference type="CDD" id="cd04489">
    <property type="entry name" value="ExoVII_LU_OBF"/>
    <property type="match status" value="1"/>
</dbReference>
<evidence type="ECO:0000256" key="1">
    <source>
        <dbReference type="ARBA" id="ARBA00022490"/>
    </source>
</evidence>
<accession>A0AAT9LDZ8</accession>